<dbReference type="GO" id="GO:0042355">
    <property type="term" value="P:L-fucose catabolic process"/>
    <property type="evidence" value="ECO:0007669"/>
    <property type="project" value="UniProtKB-UniRule"/>
</dbReference>
<dbReference type="SUPFAM" id="SSF50443">
    <property type="entry name" value="FucI/AraA C-terminal domain-like"/>
    <property type="match status" value="1"/>
</dbReference>
<feature type="compositionally biased region" description="Basic and acidic residues" evidence="8">
    <location>
        <begin position="256"/>
        <end position="265"/>
    </location>
</feature>
<evidence type="ECO:0000259" key="11">
    <source>
        <dbReference type="Pfam" id="PF07882"/>
    </source>
</evidence>
<evidence type="ECO:0000256" key="1">
    <source>
        <dbReference type="ARBA" id="ARBA00022490"/>
    </source>
</evidence>
<dbReference type="OrthoDB" id="9760430at2"/>
<organism evidence="12 13">
    <name type="scientific">Rubripirellula tenax</name>
    <dbReference type="NCBI Taxonomy" id="2528015"/>
    <lineage>
        <taxon>Bacteria</taxon>
        <taxon>Pseudomonadati</taxon>
        <taxon>Planctomycetota</taxon>
        <taxon>Planctomycetia</taxon>
        <taxon>Pirellulales</taxon>
        <taxon>Pirellulaceae</taxon>
        <taxon>Rubripirellula</taxon>
    </lineage>
</organism>
<dbReference type="Pfam" id="PF07881">
    <property type="entry name" value="Fucose_iso_N1"/>
    <property type="match status" value="1"/>
</dbReference>
<comment type="pathway">
    <text evidence="7">Carbohydrate degradation; L-fucose degradation; L-lactaldehyde and glycerone phosphate from L-fucose: step 1/3.</text>
</comment>
<dbReference type="PANTHER" id="PTHR37840">
    <property type="entry name" value="L-FUCOSE ISOMERASE"/>
    <property type="match status" value="1"/>
</dbReference>
<feature type="active site" description="Proton acceptor" evidence="7">
    <location>
        <position position="346"/>
    </location>
</feature>
<feature type="region of interest" description="Disordered" evidence="8">
    <location>
        <begin position="247"/>
        <end position="266"/>
    </location>
</feature>
<dbReference type="EC" id="5.3.1.25" evidence="7"/>
<dbReference type="InterPro" id="IPR038391">
    <property type="entry name" value="Fucose_iso_dom1_sf"/>
</dbReference>
<sequence length="603" mass="65664">MSQQASSPTVWKGELPKVGIRPTIDGRLGGVRESLEDQTMNLARRVAELISKNLRYPNGDAVECVIADTCIGGVAEAAACEDQFRRQNVGVSLTVTPCWCYGSETMDMDPTRPKAVFGFNGTERPGAVYLAAVLAGHTQKGVPAFGIYGRDVQEAGDATMPDDVQAKILDFVRCGLAAALMRGKSYLSMGGTSMGIAGSMIDVAFWEKWLGMRVEDIDMSEFIGRMNKGQFDPAEYKKALAWTKENCPEGDDYNSDEGKRSREQLDSEWSDSVKMSLIARDLMVGNPKLAEMGLKEQAQGHGAIASGFQGQRQWTDHFPNGDFLEAILNTSFDWNGKRAPYIVATENDALNAATMLFGHLLTNTAQVFADLRTYWSPDAVASACGGHKLDGLASDGLLHLINSGPATLDGTGQQSDADGNPTMKPFWEITDEEVAKCLKETTWHPSITEYFPGGGLSTRYKTRGGMPATMTRINLVDGLGPALQIAEGHTVELPTDVHDALDQRTNPTWPTTWFAPTVTGRGAFTSTYEVMNHWGANHCVMTAGHVGHLFITLASILRIPVYMHNVDAGRVFRPSAWNTFGTDGLESADFRACENFGPLYGRK</sequence>
<comment type="similarity">
    <text evidence="7">Belongs to the L-fucose isomerase family.</text>
</comment>
<keyword evidence="2 7" id="KW-0479">Metal-binding</keyword>
<feature type="active site" description="Proton acceptor" evidence="7">
    <location>
        <position position="370"/>
    </location>
</feature>
<dbReference type="HAMAP" id="MF_01254">
    <property type="entry name" value="Fucose_iso"/>
    <property type="match status" value="1"/>
</dbReference>
<evidence type="ECO:0000259" key="10">
    <source>
        <dbReference type="Pfam" id="PF07881"/>
    </source>
</evidence>
<dbReference type="AlphaFoldDB" id="A0A5C6EB10"/>
<dbReference type="InterPro" id="IPR038392">
    <property type="entry name" value="Fucose_isomerase_dom2_sf"/>
</dbReference>
<dbReference type="GO" id="GO:0005737">
    <property type="term" value="C:cytoplasm"/>
    <property type="evidence" value="ECO:0007669"/>
    <property type="project" value="UniProtKB-SubCell"/>
</dbReference>
<dbReference type="Proteomes" id="UP000318288">
    <property type="component" value="Unassembled WGS sequence"/>
</dbReference>
<dbReference type="InterPro" id="IPR012888">
    <property type="entry name" value="Fucose_iso_N1"/>
</dbReference>
<feature type="domain" description="L-fucose isomerase C-terminal" evidence="9">
    <location>
        <begin position="400"/>
        <end position="564"/>
    </location>
</feature>
<accession>A0A5C6EB10</accession>
<comment type="catalytic activity">
    <reaction evidence="7">
        <text>L-fucose = L-fuculose</text>
        <dbReference type="Rhea" id="RHEA:17233"/>
        <dbReference type="ChEBI" id="CHEBI:2181"/>
        <dbReference type="ChEBI" id="CHEBI:17617"/>
        <dbReference type="EC" id="5.3.1.25"/>
    </reaction>
</comment>
<dbReference type="Gene3D" id="3.40.275.10">
    <property type="entry name" value="L-fucose Isomerase, Chain A, domain 2"/>
    <property type="match status" value="1"/>
</dbReference>
<dbReference type="SUPFAM" id="SSF53743">
    <property type="entry name" value="FucI/AraA N-terminal and middle domains"/>
    <property type="match status" value="1"/>
</dbReference>
<keyword evidence="6 7" id="KW-0119">Carbohydrate metabolism</keyword>
<evidence type="ECO:0000313" key="13">
    <source>
        <dbReference type="Proteomes" id="UP000318288"/>
    </source>
</evidence>
<dbReference type="InterPro" id="IPR004216">
    <property type="entry name" value="Fuc/Ara_isomerase_C"/>
</dbReference>
<dbReference type="Gene3D" id="3.20.14.10">
    <property type="entry name" value="L-fucose/L-arabinose isomerase, C-terminal"/>
    <property type="match status" value="1"/>
</dbReference>
<dbReference type="InterPro" id="IPR038393">
    <property type="entry name" value="Fuc_iso_dom3_sf"/>
</dbReference>
<comment type="caution">
    <text evidence="12">The sequence shown here is derived from an EMBL/GenBank/DDBJ whole genome shotgun (WGS) entry which is preliminary data.</text>
</comment>
<evidence type="ECO:0000256" key="7">
    <source>
        <dbReference type="HAMAP-Rule" id="MF_01254"/>
    </source>
</evidence>
<dbReference type="Pfam" id="PF07882">
    <property type="entry name" value="Fucose_iso_N2"/>
    <property type="match status" value="1"/>
</dbReference>
<comment type="subcellular location">
    <subcellularLocation>
        <location evidence="7">Cytoplasm</location>
    </subcellularLocation>
</comment>
<dbReference type="UniPathway" id="UPA00563">
    <property type="reaction ID" value="UER00624"/>
</dbReference>
<protein>
    <recommendedName>
        <fullName evidence="7">L-fucose isomerase</fullName>
        <shortName evidence="7">FucIase</shortName>
        <ecNumber evidence="7">5.3.1.25</ecNumber>
    </recommendedName>
    <alternativeName>
        <fullName evidence="7">6-deoxy-L-galactose isomerase</fullName>
    </alternativeName>
</protein>
<keyword evidence="13" id="KW-1185">Reference proteome</keyword>
<dbReference type="InterPro" id="IPR005763">
    <property type="entry name" value="Fucose_isomerase"/>
</dbReference>
<dbReference type="InterPro" id="IPR015888">
    <property type="entry name" value="Fuc_isomerase_C"/>
</dbReference>
<dbReference type="GO" id="GO:0008790">
    <property type="term" value="F:arabinose isomerase activity"/>
    <property type="evidence" value="ECO:0007669"/>
    <property type="project" value="TreeGrafter"/>
</dbReference>
<dbReference type="GO" id="GO:0019571">
    <property type="term" value="P:D-arabinose catabolic process"/>
    <property type="evidence" value="ECO:0007669"/>
    <property type="project" value="TreeGrafter"/>
</dbReference>
<dbReference type="PANTHER" id="PTHR37840:SF1">
    <property type="entry name" value="L-FUCOSE ISOMERASE"/>
    <property type="match status" value="1"/>
</dbReference>
<reference evidence="12 13" key="1">
    <citation type="submission" date="2019-02" db="EMBL/GenBank/DDBJ databases">
        <title>Deep-cultivation of Planctomycetes and their phenomic and genomic characterization uncovers novel biology.</title>
        <authorList>
            <person name="Wiegand S."/>
            <person name="Jogler M."/>
            <person name="Boedeker C."/>
            <person name="Pinto D."/>
            <person name="Vollmers J."/>
            <person name="Rivas-Marin E."/>
            <person name="Kohn T."/>
            <person name="Peeters S.H."/>
            <person name="Heuer A."/>
            <person name="Rast P."/>
            <person name="Oberbeckmann S."/>
            <person name="Bunk B."/>
            <person name="Jeske O."/>
            <person name="Meyerdierks A."/>
            <person name="Storesund J.E."/>
            <person name="Kallscheuer N."/>
            <person name="Luecker S."/>
            <person name="Lage O.M."/>
            <person name="Pohl T."/>
            <person name="Merkel B.J."/>
            <person name="Hornburger P."/>
            <person name="Mueller R.-W."/>
            <person name="Bruemmer F."/>
            <person name="Labrenz M."/>
            <person name="Spormann A.M."/>
            <person name="Op Den Camp H."/>
            <person name="Overmann J."/>
            <person name="Amann R."/>
            <person name="Jetten M.S.M."/>
            <person name="Mascher T."/>
            <person name="Medema M.H."/>
            <person name="Devos D.P."/>
            <person name="Kaster A.-K."/>
            <person name="Ovreas L."/>
            <person name="Rohde M."/>
            <person name="Galperin M.Y."/>
            <person name="Jogler C."/>
        </authorList>
    </citation>
    <scope>NUCLEOTIDE SEQUENCE [LARGE SCALE GENOMIC DNA]</scope>
    <source>
        <strain evidence="12 13">Poly51</strain>
    </source>
</reference>
<keyword evidence="1 7" id="KW-0963">Cytoplasm</keyword>
<dbReference type="NCBIfam" id="NF008220">
    <property type="entry name" value="PRK10991.1"/>
    <property type="match status" value="1"/>
</dbReference>
<feature type="binding site" evidence="7">
    <location>
        <position position="370"/>
    </location>
    <ligand>
        <name>Mn(2+)</name>
        <dbReference type="ChEBI" id="CHEBI:29035"/>
    </ligand>
</feature>
<feature type="domain" description="L-fucose isomerase N-terminal-2" evidence="11">
    <location>
        <begin position="184"/>
        <end position="363"/>
    </location>
</feature>
<evidence type="ECO:0000313" key="12">
    <source>
        <dbReference type="EMBL" id="TWU46068.1"/>
    </source>
</evidence>
<gene>
    <name evidence="7 12" type="primary">fucI</name>
    <name evidence="12" type="ORF">Poly51_54630</name>
</gene>
<dbReference type="Gene3D" id="3.40.50.1070">
    <property type="match status" value="1"/>
</dbReference>
<evidence type="ECO:0000256" key="3">
    <source>
        <dbReference type="ARBA" id="ARBA00023211"/>
    </source>
</evidence>
<feature type="binding site" evidence="7">
    <location>
        <position position="538"/>
    </location>
    <ligand>
        <name>Mn(2+)</name>
        <dbReference type="ChEBI" id="CHEBI:29035"/>
    </ligand>
</feature>
<feature type="binding site" evidence="7">
    <location>
        <position position="346"/>
    </location>
    <ligand>
        <name>Mn(2+)</name>
        <dbReference type="ChEBI" id="CHEBI:29035"/>
    </ligand>
</feature>
<dbReference type="NCBIfam" id="TIGR01089">
    <property type="entry name" value="fucI"/>
    <property type="match status" value="1"/>
</dbReference>
<dbReference type="GO" id="GO:0030145">
    <property type="term" value="F:manganese ion binding"/>
    <property type="evidence" value="ECO:0007669"/>
    <property type="project" value="UniProtKB-UniRule"/>
</dbReference>
<keyword evidence="3 7" id="KW-0464">Manganese</keyword>
<dbReference type="RefSeq" id="WP_146461726.1">
    <property type="nucleotide sequence ID" value="NZ_SJPW01000008.1"/>
</dbReference>
<evidence type="ECO:0000256" key="6">
    <source>
        <dbReference type="ARBA" id="ARBA00023277"/>
    </source>
</evidence>
<comment type="function">
    <text evidence="7">Converts the aldose L-fucose into the corresponding ketose L-fuculose.</text>
</comment>
<dbReference type="InterPro" id="IPR009015">
    <property type="entry name" value="Fucose_isomerase_N/cen_sf"/>
</dbReference>
<keyword evidence="5 7" id="KW-0294">Fucose metabolism</keyword>
<evidence type="ECO:0000259" key="9">
    <source>
        <dbReference type="Pfam" id="PF02952"/>
    </source>
</evidence>
<dbReference type="GO" id="GO:0008736">
    <property type="term" value="F:L-fucose isomerase activity"/>
    <property type="evidence" value="ECO:0007669"/>
    <property type="project" value="UniProtKB-UniRule"/>
</dbReference>
<feature type="domain" description="L-fucose isomerase N-terminal-1" evidence="10">
    <location>
        <begin position="16"/>
        <end position="183"/>
    </location>
</feature>
<comment type="cofactor">
    <cofactor evidence="7">
        <name>Mn(2+)</name>
        <dbReference type="ChEBI" id="CHEBI:29035"/>
    </cofactor>
</comment>
<dbReference type="Pfam" id="PF02952">
    <property type="entry name" value="Fucose_iso_C"/>
    <property type="match status" value="1"/>
</dbReference>
<evidence type="ECO:0000256" key="8">
    <source>
        <dbReference type="SAM" id="MobiDB-lite"/>
    </source>
</evidence>
<evidence type="ECO:0000256" key="4">
    <source>
        <dbReference type="ARBA" id="ARBA00023235"/>
    </source>
</evidence>
<dbReference type="EMBL" id="SJPW01000008">
    <property type="protein sequence ID" value="TWU46068.1"/>
    <property type="molecule type" value="Genomic_DNA"/>
</dbReference>
<name>A0A5C6EB10_9BACT</name>
<dbReference type="InterPro" id="IPR012889">
    <property type="entry name" value="Fucose_isomerase_N2"/>
</dbReference>
<proteinExistence type="inferred from homology"/>
<evidence type="ECO:0000256" key="5">
    <source>
        <dbReference type="ARBA" id="ARBA00023253"/>
    </source>
</evidence>
<keyword evidence="4 7" id="KW-0413">Isomerase</keyword>
<evidence type="ECO:0000256" key="2">
    <source>
        <dbReference type="ARBA" id="ARBA00022723"/>
    </source>
</evidence>